<organism evidence="2 3">
    <name type="scientific">Enterocloster bolteae (strain ATCC BAA-613 / DSM 15670 / CCUG 46953 / JCM 12243 / WAL 16351)</name>
    <name type="common">Clostridium bolteae</name>
    <dbReference type="NCBI Taxonomy" id="411902"/>
    <lineage>
        <taxon>Bacteria</taxon>
        <taxon>Bacillati</taxon>
        <taxon>Bacillota</taxon>
        <taxon>Clostridia</taxon>
        <taxon>Lachnospirales</taxon>
        <taxon>Lachnospiraceae</taxon>
        <taxon>Enterocloster</taxon>
    </lineage>
</organism>
<dbReference type="EMBL" id="ABCC02000035">
    <property type="protein sequence ID" value="EDP15289.1"/>
    <property type="molecule type" value="Genomic_DNA"/>
</dbReference>
<evidence type="ECO:0000256" key="1">
    <source>
        <dbReference type="SAM" id="Phobius"/>
    </source>
</evidence>
<dbReference type="HOGENOM" id="CLU_3402856_0_0_9"/>
<proteinExistence type="predicted"/>
<gene>
    <name evidence="2" type="ORF">CLOBOL_04468</name>
</gene>
<keyword evidence="1" id="KW-0472">Membrane</keyword>
<reference evidence="2 3" key="2">
    <citation type="submission" date="2007-09" db="EMBL/GenBank/DDBJ databases">
        <title>Draft genome sequence of Clostridium bolteae (ATCC BAA-613).</title>
        <authorList>
            <person name="Sudarsanam P."/>
            <person name="Ley R."/>
            <person name="Guruge J."/>
            <person name="Turnbaugh P.J."/>
            <person name="Mahowald M."/>
            <person name="Liep D."/>
            <person name="Gordon J."/>
        </authorList>
    </citation>
    <scope>NUCLEOTIDE SEQUENCE [LARGE SCALE GENOMIC DNA]</scope>
    <source>
        <strain evidence="3">ATCC BAA-613 / DSM 15670 / CCUG 46953 / JCM 12243 / WAL 16351</strain>
    </source>
</reference>
<keyword evidence="1" id="KW-1133">Transmembrane helix</keyword>
<comment type="caution">
    <text evidence="2">The sequence shown here is derived from an EMBL/GenBank/DDBJ whole genome shotgun (WGS) entry which is preliminary data.</text>
</comment>
<evidence type="ECO:0000313" key="2">
    <source>
        <dbReference type="EMBL" id="EDP15289.1"/>
    </source>
</evidence>
<sequence>MESTISTGYGVIRKLAAFVVLGIIQMLKEF</sequence>
<dbReference type="Proteomes" id="UP000005396">
    <property type="component" value="Unassembled WGS sequence"/>
</dbReference>
<keyword evidence="1" id="KW-0812">Transmembrane</keyword>
<dbReference type="PaxDb" id="411902-CLOBOL_04468"/>
<accession>A8RW37</accession>
<dbReference type="AlphaFoldDB" id="A8RW37"/>
<reference evidence="2 3" key="1">
    <citation type="submission" date="2007-08" db="EMBL/GenBank/DDBJ databases">
        <authorList>
            <person name="Fulton L."/>
            <person name="Clifton S."/>
            <person name="Fulton B."/>
            <person name="Xu J."/>
            <person name="Minx P."/>
            <person name="Pepin K.H."/>
            <person name="Johnson M."/>
            <person name="Thiruvilangam P."/>
            <person name="Bhonagiri V."/>
            <person name="Nash W.E."/>
            <person name="Mardis E.R."/>
            <person name="Wilson R.K."/>
        </authorList>
    </citation>
    <scope>NUCLEOTIDE SEQUENCE [LARGE SCALE GENOMIC DNA]</scope>
    <source>
        <strain evidence="3">ATCC BAA-613 / DSM 15670 / CCUG 46953 / JCM 12243 / WAL 16351</strain>
    </source>
</reference>
<name>A8RW37_ENTBW</name>
<evidence type="ECO:0000313" key="3">
    <source>
        <dbReference type="Proteomes" id="UP000005396"/>
    </source>
</evidence>
<protein>
    <submittedName>
        <fullName evidence="2">Uncharacterized protein</fullName>
    </submittedName>
</protein>
<feature type="transmembrane region" description="Helical" evidence="1">
    <location>
        <begin position="6"/>
        <end position="27"/>
    </location>
</feature>